<dbReference type="RefSeq" id="WP_255900445.1">
    <property type="nucleotide sequence ID" value="NZ_JAFMZO010000002.1"/>
</dbReference>
<gene>
    <name evidence="1" type="ORF">ACFSJU_14830</name>
</gene>
<name>A0ABW4ZP99_9SPHI</name>
<dbReference type="EMBL" id="JBHUHZ010000002">
    <property type="protein sequence ID" value="MFD2163682.1"/>
    <property type="molecule type" value="Genomic_DNA"/>
</dbReference>
<comment type="caution">
    <text evidence="1">The sequence shown here is derived from an EMBL/GenBank/DDBJ whole genome shotgun (WGS) entry which is preliminary data.</text>
</comment>
<protein>
    <submittedName>
        <fullName evidence="1">Uncharacterized protein</fullName>
    </submittedName>
</protein>
<sequence length="187" mass="19638">MDYATITNLAMNFGDGKENPSGVSEVGYFIPLSFFVDGTGLKKPDPAGTTAESLVEITTDHVLKAGKAPIRITPMFEKSGINWKLAGEQLSKIFEQGVEVFVPDNSAASLGTAGAIKNYRGILLIQKNDGSGEFWQVGSEGLTAKVMDIAGGTGVGPTGEVGSKVTFQSYGIMPVYVYKGEVPAPAP</sequence>
<evidence type="ECO:0000313" key="1">
    <source>
        <dbReference type="EMBL" id="MFD2163682.1"/>
    </source>
</evidence>
<proteinExistence type="predicted"/>
<organism evidence="1 2">
    <name type="scientific">Paradesertivirga mongoliensis</name>
    <dbReference type="NCBI Taxonomy" id="2100740"/>
    <lineage>
        <taxon>Bacteria</taxon>
        <taxon>Pseudomonadati</taxon>
        <taxon>Bacteroidota</taxon>
        <taxon>Sphingobacteriia</taxon>
        <taxon>Sphingobacteriales</taxon>
        <taxon>Sphingobacteriaceae</taxon>
        <taxon>Paradesertivirga</taxon>
    </lineage>
</organism>
<evidence type="ECO:0000313" key="2">
    <source>
        <dbReference type="Proteomes" id="UP001597387"/>
    </source>
</evidence>
<dbReference type="Proteomes" id="UP001597387">
    <property type="component" value="Unassembled WGS sequence"/>
</dbReference>
<accession>A0ABW4ZP99</accession>
<reference evidence="2" key="1">
    <citation type="journal article" date="2019" name="Int. J. Syst. Evol. Microbiol.">
        <title>The Global Catalogue of Microorganisms (GCM) 10K type strain sequencing project: providing services to taxonomists for standard genome sequencing and annotation.</title>
        <authorList>
            <consortium name="The Broad Institute Genomics Platform"/>
            <consortium name="The Broad Institute Genome Sequencing Center for Infectious Disease"/>
            <person name="Wu L."/>
            <person name="Ma J."/>
        </authorList>
    </citation>
    <scope>NUCLEOTIDE SEQUENCE [LARGE SCALE GENOMIC DNA]</scope>
    <source>
        <strain evidence="2">KCTC 42217</strain>
    </source>
</reference>
<keyword evidence="2" id="KW-1185">Reference proteome</keyword>